<organism evidence="1 2">
    <name type="scientific">Dactylonectria macrodidyma</name>
    <dbReference type="NCBI Taxonomy" id="307937"/>
    <lineage>
        <taxon>Eukaryota</taxon>
        <taxon>Fungi</taxon>
        <taxon>Dikarya</taxon>
        <taxon>Ascomycota</taxon>
        <taxon>Pezizomycotina</taxon>
        <taxon>Sordariomycetes</taxon>
        <taxon>Hypocreomycetidae</taxon>
        <taxon>Hypocreales</taxon>
        <taxon>Nectriaceae</taxon>
        <taxon>Dactylonectria</taxon>
    </lineage>
</organism>
<keyword evidence="2" id="KW-1185">Reference proteome</keyword>
<dbReference type="Proteomes" id="UP000738349">
    <property type="component" value="Unassembled WGS sequence"/>
</dbReference>
<dbReference type="EMBL" id="JAGMUV010000006">
    <property type="protein sequence ID" value="KAH7153628.1"/>
    <property type="molecule type" value="Genomic_DNA"/>
</dbReference>
<protein>
    <submittedName>
        <fullName evidence="1">Uncharacterized protein</fullName>
    </submittedName>
</protein>
<gene>
    <name evidence="1" type="ORF">EDB81DRAFT_882564</name>
</gene>
<comment type="caution">
    <text evidence="1">The sequence shown here is derived from an EMBL/GenBank/DDBJ whole genome shotgun (WGS) entry which is preliminary data.</text>
</comment>
<name>A0A9P9JE29_9HYPO</name>
<dbReference type="AlphaFoldDB" id="A0A9P9JE29"/>
<evidence type="ECO:0000313" key="2">
    <source>
        <dbReference type="Proteomes" id="UP000738349"/>
    </source>
</evidence>
<evidence type="ECO:0000313" key="1">
    <source>
        <dbReference type="EMBL" id="KAH7153628.1"/>
    </source>
</evidence>
<accession>A0A9P9JE29</accession>
<proteinExistence type="predicted"/>
<reference evidence="1" key="1">
    <citation type="journal article" date="2021" name="Nat. Commun.">
        <title>Genetic determinants of endophytism in the Arabidopsis root mycobiome.</title>
        <authorList>
            <person name="Mesny F."/>
            <person name="Miyauchi S."/>
            <person name="Thiergart T."/>
            <person name="Pickel B."/>
            <person name="Atanasova L."/>
            <person name="Karlsson M."/>
            <person name="Huettel B."/>
            <person name="Barry K.W."/>
            <person name="Haridas S."/>
            <person name="Chen C."/>
            <person name="Bauer D."/>
            <person name="Andreopoulos W."/>
            <person name="Pangilinan J."/>
            <person name="LaButti K."/>
            <person name="Riley R."/>
            <person name="Lipzen A."/>
            <person name="Clum A."/>
            <person name="Drula E."/>
            <person name="Henrissat B."/>
            <person name="Kohler A."/>
            <person name="Grigoriev I.V."/>
            <person name="Martin F.M."/>
            <person name="Hacquard S."/>
        </authorList>
    </citation>
    <scope>NUCLEOTIDE SEQUENCE</scope>
    <source>
        <strain evidence="1">MPI-CAGE-AT-0147</strain>
    </source>
</reference>
<sequence>MAQNTAIAIAGALTSCPDIWASLETEPQPQTPAPSNGTAAMAINSLPFFANAALAEAAAALRQQGPLRAVGGSLSSVFVPGLGQISVPGLGPVFGPALEQIFANIGFNSDQFYTAIGASIAAAQPIGQVAAQARQVNDECPSLWYVNFPKNLSPQVADKVGQYRQSMLDFRSWSTAKWWKEVNRRHGNPNDFTQRVQQSKEFAKIACEDMVKMSWLRTTKYPAEVKHNIDCTASELHENIASRALAGWSDVDRDTMDAVEPVLQDIVRSVQPGTQGFSEMKVVVIEKYVYDEQTGNITSYIRVVCFELQEAFYNVITGKAQQQSRVNLQLSLLQYEAIFEQGYWEWYSGKYLQDDEKDPFQGLIKTQTTDVSHQGYS</sequence>
<dbReference type="OrthoDB" id="3693942at2759"/>